<dbReference type="EC" id="1.1.1.95" evidence="11"/>
<accession>A0ABV8JJG7</accession>
<evidence type="ECO:0000256" key="1">
    <source>
        <dbReference type="ARBA" id="ARBA00003800"/>
    </source>
</evidence>
<keyword evidence="8 11" id="KW-0718">Serine biosynthesis</keyword>
<dbReference type="SUPFAM" id="SSF51735">
    <property type="entry name" value="NAD(P)-binding Rossmann-fold domains"/>
    <property type="match status" value="1"/>
</dbReference>
<dbReference type="InterPro" id="IPR006140">
    <property type="entry name" value="D-isomer_DH_NAD-bd"/>
</dbReference>
<evidence type="ECO:0000256" key="3">
    <source>
        <dbReference type="ARBA" id="ARBA00005854"/>
    </source>
</evidence>
<dbReference type="EMBL" id="JBHSAP010000018">
    <property type="protein sequence ID" value="MFC4078127.1"/>
    <property type="molecule type" value="Genomic_DNA"/>
</dbReference>
<dbReference type="InterPro" id="IPR006236">
    <property type="entry name" value="PGDH"/>
</dbReference>
<dbReference type="Pfam" id="PF02826">
    <property type="entry name" value="2-Hacid_dh_C"/>
    <property type="match status" value="1"/>
</dbReference>
<dbReference type="Pfam" id="PF00389">
    <property type="entry name" value="2-Hacid_dh"/>
    <property type="match status" value="1"/>
</dbReference>
<dbReference type="PROSITE" id="PS00671">
    <property type="entry name" value="D_2_HYDROXYACID_DH_3"/>
    <property type="match status" value="1"/>
</dbReference>
<dbReference type="CDD" id="cd04902">
    <property type="entry name" value="ACT_3PGDH-xct"/>
    <property type="match status" value="1"/>
</dbReference>
<evidence type="ECO:0000256" key="5">
    <source>
        <dbReference type="ARBA" id="ARBA00022605"/>
    </source>
</evidence>
<protein>
    <recommendedName>
        <fullName evidence="4 11">D-3-phosphoglycerate dehydrogenase</fullName>
        <ecNumber evidence="11">1.1.1.95</ecNumber>
    </recommendedName>
</protein>
<dbReference type="Gene3D" id="3.30.1330.90">
    <property type="entry name" value="D-3-phosphoglycerate dehydrogenase, domain 3"/>
    <property type="match status" value="1"/>
</dbReference>
<dbReference type="RefSeq" id="WP_380705954.1">
    <property type="nucleotide sequence ID" value="NZ_JBHSAP010000018.1"/>
</dbReference>
<evidence type="ECO:0000256" key="11">
    <source>
        <dbReference type="RuleBase" id="RU363003"/>
    </source>
</evidence>
<name>A0ABV8JJG7_9BACL</name>
<dbReference type="PROSITE" id="PS51671">
    <property type="entry name" value="ACT"/>
    <property type="match status" value="1"/>
</dbReference>
<evidence type="ECO:0000313" key="13">
    <source>
        <dbReference type="EMBL" id="MFC4078127.1"/>
    </source>
</evidence>
<evidence type="ECO:0000256" key="2">
    <source>
        <dbReference type="ARBA" id="ARBA00005216"/>
    </source>
</evidence>
<dbReference type="InterPro" id="IPR045626">
    <property type="entry name" value="PGDH_ASB_dom"/>
</dbReference>
<comment type="catalytic activity">
    <reaction evidence="9">
        <text>(R)-2-hydroxyglutarate + NAD(+) = 2-oxoglutarate + NADH + H(+)</text>
        <dbReference type="Rhea" id="RHEA:49612"/>
        <dbReference type="ChEBI" id="CHEBI:15378"/>
        <dbReference type="ChEBI" id="CHEBI:15801"/>
        <dbReference type="ChEBI" id="CHEBI:16810"/>
        <dbReference type="ChEBI" id="CHEBI:57540"/>
        <dbReference type="ChEBI" id="CHEBI:57945"/>
        <dbReference type="EC" id="1.1.1.399"/>
    </reaction>
</comment>
<comment type="catalytic activity">
    <reaction evidence="10 11">
        <text>(2R)-3-phosphoglycerate + NAD(+) = 3-phosphooxypyruvate + NADH + H(+)</text>
        <dbReference type="Rhea" id="RHEA:12641"/>
        <dbReference type="ChEBI" id="CHEBI:15378"/>
        <dbReference type="ChEBI" id="CHEBI:18110"/>
        <dbReference type="ChEBI" id="CHEBI:57540"/>
        <dbReference type="ChEBI" id="CHEBI:57945"/>
        <dbReference type="ChEBI" id="CHEBI:58272"/>
        <dbReference type="EC" id="1.1.1.95"/>
    </reaction>
</comment>
<comment type="pathway">
    <text evidence="2 11">Amino-acid biosynthesis; L-serine biosynthesis; L-serine from 3-phospho-D-glycerate: step 1/3.</text>
</comment>
<comment type="similarity">
    <text evidence="3 11">Belongs to the D-isomer specific 2-hydroxyacid dehydrogenase family.</text>
</comment>
<comment type="caution">
    <text evidence="13">The sequence shown here is derived from an EMBL/GenBank/DDBJ whole genome shotgun (WGS) entry which is preliminary data.</text>
</comment>
<evidence type="ECO:0000256" key="10">
    <source>
        <dbReference type="ARBA" id="ARBA00048731"/>
    </source>
</evidence>
<evidence type="ECO:0000313" key="14">
    <source>
        <dbReference type="Proteomes" id="UP001595843"/>
    </source>
</evidence>
<dbReference type="NCBIfam" id="TIGR01327">
    <property type="entry name" value="PGDH"/>
    <property type="match status" value="1"/>
</dbReference>
<dbReference type="InterPro" id="IPR002912">
    <property type="entry name" value="ACT_dom"/>
</dbReference>
<dbReference type="SUPFAM" id="SSF143548">
    <property type="entry name" value="Serine metabolism enzymes domain"/>
    <property type="match status" value="1"/>
</dbReference>
<evidence type="ECO:0000256" key="9">
    <source>
        <dbReference type="ARBA" id="ARBA00048126"/>
    </source>
</evidence>
<dbReference type="PROSITE" id="PS00670">
    <property type="entry name" value="D_2_HYDROXYACID_DH_2"/>
    <property type="match status" value="1"/>
</dbReference>
<dbReference type="InterPro" id="IPR029752">
    <property type="entry name" value="D-isomer_DH_CS1"/>
</dbReference>
<keyword evidence="6 11" id="KW-0560">Oxidoreductase</keyword>
<dbReference type="PANTHER" id="PTHR42789:SF1">
    <property type="entry name" value="D-ISOMER SPECIFIC 2-HYDROXYACID DEHYDROGENASE FAMILY PROTEIN (AFU_ORTHOLOGUE AFUA_6G10090)"/>
    <property type="match status" value="1"/>
</dbReference>
<evidence type="ECO:0000256" key="4">
    <source>
        <dbReference type="ARBA" id="ARBA00021582"/>
    </source>
</evidence>
<keyword evidence="14" id="KW-1185">Reference proteome</keyword>
<dbReference type="InterPro" id="IPR045865">
    <property type="entry name" value="ACT-like_dom_sf"/>
</dbReference>
<gene>
    <name evidence="13" type="primary">serA</name>
    <name evidence="13" type="ORF">ACFOUO_15115</name>
</gene>
<dbReference type="Gene3D" id="3.30.70.260">
    <property type="match status" value="1"/>
</dbReference>
<dbReference type="SUPFAM" id="SSF55021">
    <property type="entry name" value="ACT-like"/>
    <property type="match status" value="1"/>
</dbReference>
<dbReference type="Pfam" id="PF19304">
    <property type="entry name" value="PGDH_inter"/>
    <property type="match status" value="1"/>
</dbReference>
<reference evidence="14" key="1">
    <citation type="journal article" date="2019" name="Int. J. Syst. Evol. Microbiol.">
        <title>The Global Catalogue of Microorganisms (GCM) 10K type strain sequencing project: providing services to taxonomists for standard genome sequencing and annotation.</title>
        <authorList>
            <consortium name="The Broad Institute Genomics Platform"/>
            <consortium name="The Broad Institute Genome Sequencing Center for Infectious Disease"/>
            <person name="Wu L."/>
            <person name="Ma J."/>
        </authorList>
    </citation>
    <scope>NUCLEOTIDE SEQUENCE [LARGE SCALE GENOMIC DNA]</scope>
    <source>
        <strain evidence="14">IBRC-M 10813</strain>
    </source>
</reference>
<dbReference type="SUPFAM" id="SSF52283">
    <property type="entry name" value="Formate/glycerate dehydrogenase catalytic domain-like"/>
    <property type="match status" value="1"/>
</dbReference>
<dbReference type="Proteomes" id="UP001595843">
    <property type="component" value="Unassembled WGS sequence"/>
</dbReference>
<evidence type="ECO:0000256" key="8">
    <source>
        <dbReference type="ARBA" id="ARBA00023299"/>
    </source>
</evidence>
<evidence type="ECO:0000256" key="7">
    <source>
        <dbReference type="ARBA" id="ARBA00023027"/>
    </source>
</evidence>
<feature type="domain" description="ACT" evidence="12">
    <location>
        <begin position="454"/>
        <end position="526"/>
    </location>
</feature>
<dbReference type="PANTHER" id="PTHR42789">
    <property type="entry name" value="D-ISOMER SPECIFIC 2-HYDROXYACID DEHYDROGENASE FAMILY PROTEIN (AFU_ORTHOLOGUE AFUA_6G10090)"/>
    <property type="match status" value="1"/>
</dbReference>
<dbReference type="InterPro" id="IPR029753">
    <property type="entry name" value="D-isomer_DH_CS"/>
</dbReference>
<dbReference type="GO" id="GO:0004617">
    <property type="term" value="F:phosphoglycerate dehydrogenase activity"/>
    <property type="evidence" value="ECO:0007669"/>
    <property type="project" value="UniProtKB-EC"/>
</dbReference>
<comment type="function">
    <text evidence="1">Catalyzes the reversible oxidation of 3-phospho-D-glycerate to 3-phosphonooxypyruvate, the first step of the phosphorylated L-serine biosynthesis pathway. Also catalyzes the reversible oxidation of 2-hydroxyglutarate to 2-oxoglutarate.</text>
</comment>
<dbReference type="PROSITE" id="PS00065">
    <property type="entry name" value="D_2_HYDROXYACID_DH_1"/>
    <property type="match status" value="1"/>
</dbReference>
<dbReference type="InterPro" id="IPR050857">
    <property type="entry name" value="D-2-hydroxyacid_DH"/>
</dbReference>
<dbReference type="Gene3D" id="3.40.50.720">
    <property type="entry name" value="NAD(P)-binding Rossmann-like Domain"/>
    <property type="match status" value="2"/>
</dbReference>
<keyword evidence="5 11" id="KW-0028">Amino-acid biosynthesis</keyword>
<keyword evidence="7 11" id="KW-0520">NAD</keyword>
<dbReference type="InterPro" id="IPR029009">
    <property type="entry name" value="ASB_dom_sf"/>
</dbReference>
<organism evidence="13 14">
    <name type="scientific">Salinithrix halophila</name>
    <dbReference type="NCBI Taxonomy" id="1485204"/>
    <lineage>
        <taxon>Bacteria</taxon>
        <taxon>Bacillati</taxon>
        <taxon>Bacillota</taxon>
        <taxon>Bacilli</taxon>
        <taxon>Bacillales</taxon>
        <taxon>Thermoactinomycetaceae</taxon>
        <taxon>Salinithrix</taxon>
    </lineage>
</organism>
<dbReference type="InterPro" id="IPR036291">
    <property type="entry name" value="NAD(P)-bd_dom_sf"/>
</dbReference>
<sequence>MYRVLITDPLSDQGIEKLTQAPDVEVILNTSLSKEELLEEISQADALLVRSQTKVTAEVIQAGKNLKAIGRAGVGVDNIDIPAATSRGIIVVNAPDGNTISTAEHTFAMMISLARNIPQGYRSTVQGKWDRKSYVGVELNKKTLGIIGLGRIGTELSKRARVFNMNVLAYDPYLTEERAHKIGVTKATLDEAIAQSDFITVHTPLTKETHHLISTEAFNQMKPGVRLINCARGGIIDEAALLQAIQDGKVAGAALDVFETEPPGEHPLFSLPQVIATPHLGASTREAQENVAIDVSEEILHILRDQPFKNAVNLPSIPAELQEKLRPYQILAEKLGLFAIQTADGALDEVTITYSGELADWDTAPLTRITLKGALSHYLSDVNYINAPHLAKERGVRVTEQKISKAQGFTNLFTVTVKTNTGEHQVAGTLLNGLGPRILKIDQYSVDILPTGHQLLIHHHDRPGAIGRVGTILGNHDVNIATMQVGRKDIGGQAIMMLTVDKAVPEELLKDLEKLDEIQSVTAIDL</sequence>
<evidence type="ECO:0000259" key="12">
    <source>
        <dbReference type="PROSITE" id="PS51671"/>
    </source>
</evidence>
<dbReference type="InterPro" id="IPR006139">
    <property type="entry name" value="D-isomer_2_OHA_DH_cat_dom"/>
</dbReference>
<proteinExistence type="inferred from homology"/>
<dbReference type="Pfam" id="PF01842">
    <property type="entry name" value="ACT"/>
    <property type="match status" value="1"/>
</dbReference>
<evidence type="ECO:0000256" key="6">
    <source>
        <dbReference type="ARBA" id="ARBA00023002"/>
    </source>
</evidence>
<dbReference type="CDD" id="cd12173">
    <property type="entry name" value="PGDH_4"/>
    <property type="match status" value="1"/>
</dbReference>